<dbReference type="PANTHER" id="PTHR22990">
    <property type="entry name" value="F-BOX ONLY PROTEIN"/>
    <property type="match status" value="1"/>
</dbReference>
<dbReference type="STRING" id="1561003.Ark11_0078"/>
<dbReference type="RefSeq" id="WP_157722193.1">
    <property type="nucleotide sequence ID" value="NZ_FLSL01000084.1"/>
</dbReference>
<dbReference type="SUPFAM" id="SSF51126">
    <property type="entry name" value="Pectin lyase-like"/>
    <property type="match status" value="1"/>
</dbReference>
<protein>
    <recommendedName>
        <fullName evidence="5">Right handed beta helix domain-containing protein</fullName>
    </recommendedName>
</protein>
<dbReference type="InterPro" id="IPR022441">
    <property type="entry name" value="Para_beta_helix_rpt-2"/>
</dbReference>
<evidence type="ECO:0000256" key="4">
    <source>
        <dbReference type="SAM" id="MobiDB-lite"/>
    </source>
</evidence>
<keyword evidence="7" id="KW-1185">Reference proteome</keyword>
<feature type="domain" description="Right handed beta helix" evidence="5">
    <location>
        <begin position="327"/>
        <end position="472"/>
    </location>
</feature>
<feature type="region of interest" description="Disordered" evidence="4">
    <location>
        <begin position="159"/>
        <end position="182"/>
    </location>
</feature>
<dbReference type="EMBL" id="LN906597">
    <property type="protein sequence ID" value="CUT16938.1"/>
    <property type="molecule type" value="Genomic_DNA"/>
</dbReference>
<keyword evidence="2" id="KW-0677">Repeat</keyword>
<dbReference type="Gene3D" id="2.160.20.10">
    <property type="entry name" value="Single-stranded right-handed beta-helix, Pectin lyase-like"/>
    <property type="match status" value="2"/>
</dbReference>
<dbReference type="AlphaFoldDB" id="A0A0S4M2F9"/>
<evidence type="ECO:0000259" key="5">
    <source>
        <dbReference type="Pfam" id="PF13229"/>
    </source>
</evidence>
<comment type="pathway">
    <text evidence="1">Protein modification; protein ubiquitination.</text>
</comment>
<evidence type="ECO:0000256" key="3">
    <source>
        <dbReference type="ARBA" id="ARBA00022786"/>
    </source>
</evidence>
<feature type="compositionally biased region" description="Basic residues" evidence="4">
    <location>
        <begin position="173"/>
        <end position="182"/>
    </location>
</feature>
<evidence type="ECO:0000313" key="7">
    <source>
        <dbReference type="Proteomes" id="UP000198651"/>
    </source>
</evidence>
<name>A0A0S4M2F9_9BURK</name>
<dbReference type="InterPro" id="IPR006626">
    <property type="entry name" value="PbH1"/>
</dbReference>
<accession>A0A0S4M2F9</accession>
<sequence>MTTSLLVRHNSHLSQYDEDRMRSILERITETLRKKIHHDLIILFEYGKEWKNTWEDSMNLHHQNSMLMVFMTSELAFDSKFREEILSFINYRPQAIIMIEYQHYHRNSFAKLFPASPKFITLDWTKQRFISIDDPFFNDQIEKIGSAILEIMESSNINSQHNTSPKITFSKSKSSHFSKQKPDHRKVKKHLSPLVTDFSRNKKNSYSSVFVKNSSNVITMTNDGTGDFPTLVDAVKKCPDNGTIILKPGIYLENIIISRPIKIIGEGDVDDIEIRSSGSCNFLIDSDCILKNFTIRQFGGIDWYAIDIRGPYNVEIDRCHIQSDCNSCIAIHNEANPYIHHCFIHDSVDGSGIFIYDRGRGRIENNKITWNKHAGIEIKTQGDPIIRFNKINDSYGGGILVYGGGRGIIEENEIIDSSFAGIQIEEYSDPIIRKNLILSGKQSGIYIKDNGRGLIEDNDISSNSFAGIAVETGSYPIVQSNRIHLNNYGIWVYNNGSGSYECNDLQGNKTSSWLLQGNAHIDMVNNIDDS</sequence>
<dbReference type="NCBIfam" id="TIGR03804">
    <property type="entry name" value="para_beta_helix"/>
    <property type="match status" value="2"/>
</dbReference>
<dbReference type="Proteomes" id="UP000198651">
    <property type="component" value="Chromosome I"/>
</dbReference>
<evidence type="ECO:0000256" key="2">
    <source>
        <dbReference type="ARBA" id="ARBA00022737"/>
    </source>
</evidence>
<dbReference type="OrthoDB" id="502056at2"/>
<dbReference type="InterPro" id="IPR011050">
    <property type="entry name" value="Pectin_lyase_fold/virulence"/>
</dbReference>
<gene>
    <name evidence="6" type="ORF">Ark11_0078</name>
</gene>
<keyword evidence="3" id="KW-0833">Ubl conjugation pathway</keyword>
<evidence type="ECO:0000256" key="1">
    <source>
        <dbReference type="ARBA" id="ARBA00004906"/>
    </source>
</evidence>
<organism evidence="6 7">
    <name type="scientific">Candidatus Ichthyocystis hellenicum</name>
    <dbReference type="NCBI Taxonomy" id="1561003"/>
    <lineage>
        <taxon>Bacteria</taxon>
        <taxon>Pseudomonadati</taxon>
        <taxon>Pseudomonadota</taxon>
        <taxon>Betaproteobacteria</taxon>
        <taxon>Burkholderiales</taxon>
        <taxon>Candidatus Ichthyocystis</taxon>
    </lineage>
</organism>
<dbReference type="Pfam" id="PF13229">
    <property type="entry name" value="Beta_helix"/>
    <property type="match status" value="1"/>
</dbReference>
<dbReference type="SMART" id="SM00710">
    <property type="entry name" value="PbH1"/>
    <property type="match status" value="9"/>
</dbReference>
<dbReference type="InterPro" id="IPR039448">
    <property type="entry name" value="Beta_helix"/>
</dbReference>
<dbReference type="InterPro" id="IPR051550">
    <property type="entry name" value="SCF-Subunits/Alg-Epimerases"/>
</dbReference>
<dbReference type="GO" id="GO:0006511">
    <property type="term" value="P:ubiquitin-dependent protein catabolic process"/>
    <property type="evidence" value="ECO:0007669"/>
    <property type="project" value="TreeGrafter"/>
</dbReference>
<reference evidence="7" key="1">
    <citation type="submission" date="2015-11" db="EMBL/GenBank/DDBJ databases">
        <authorList>
            <person name="Seth-Smith H.M.B."/>
        </authorList>
    </citation>
    <scope>NUCLEOTIDE SEQUENCE [LARGE SCALE GENOMIC DNA]</scope>
    <source>
        <strain evidence="7">2013Ark11</strain>
    </source>
</reference>
<dbReference type="InterPro" id="IPR012334">
    <property type="entry name" value="Pectin_lyas_fold"/>
</dbReference>
<proteinExistence type="predicted"/>
<evidence type="ECO:0000313" key="6">
    <source>
        <dbReference type="EMBL" id="CUT16938.1"/>
    </source>
</evidence>
<dbReference type="PANTHER" id="PTHR22990:SF15">
    <property type="entry name" value="F-BOX ONLY PROTEIN 10"/>
    <property type="match status" value="1"/>
</dbReference>